<name>A0A6M8BCV8_9CYAN</name>
<evidence type="ECO:0000313" key="3">
    <source>
        <dbReference type="EMBL" id="QKD81441.1"/>
    </source>
</evidence>
<dbReference type="PROSITE" id="PS50975">
    <property type="entry name" value="ATP_GRASP"/>
    <property type="match status" value="1"/>
</dbReference>
<evidence type="ECO:0000256" key="1">
    <source>
        <dbReference type="PROSITE-ProRule" id="PRU00409"/>
    </source>
</evidence>
<organism evidence="3 4">
    <name type="scientific">Thermoleptolyngbya sichuanensis A183</name>
    <dbReference type="NCBI Taxonomy" id="2737172"/>
    <lineage>
        <taxon>Bacteria</taxon>
        <taxon>Bacillati</taxon>
        <taxon>Cyanobacteriota</taxon>
        <taxon>Cyanophyceae</taxon>
        <taxon>Oculatellales</taxon>
        <taxon>Oculatellaceae</taxon>
        <taxon>Thermoleptolyngbya</taxon>
        <taxon>Thermoleptolyngbya sichuanensis</taxon>
    </lineage>
</organism>
<dbReference type="Gene3D" id="3.30.470.20">
    <property type="entry name" value="ATP-grasp fold, B domain"/>
    <property type="match status" value="1"/>
</dbReference>
<evidence type="ECO:0000313" key="4">
    <source>
        <dbReference type="Proteomes" id="UP000505210"/>
    </source>
</evidence>
<dbReference type="KEGG" id="theu:HPC62_03935"/>
<dbReference type="Proteomes" id="UP000505210">
    <property type="component" value="Chromosome"/>
</dbReference>
<dbReference type="RefSeq" id="WP_172353839.1">
    <property type="nucleotide sequence ID" value="NZ_CP053661.1"/>
</dbReference>
<dbReference type="InterPro" id="IPR011761">
    <property type="entry name" value="ATP-grasp"/>
</dbReference>
<accession>A0A6M8BCV8</accession>
<evidence type="ECO:0000259" key="2">
    <source>
        <dbReference type="PROSITE" id="PS50975"/>
    </source>
</evidence>
<protein>
    <recommendedName>
        <fullName evidence="2">ATP-grasp domain-containing protein</fullName>
    </recommendedName>
</protein>
<dbReference type="AlphaFoldDB" id="A0A6M8BCV8"/>
<dbReference type="SUPFAM" id="SSF56059">
    <property type="entry name" value="Glutathione synthetase ATP-binding domain-like"/>
    <property type="match status" value="1"/>
</dbReference>
<proteinExistence type="predicted"/>
<keyword evidence="1" id="KW-0547">Nucleotide-binding</keyword>
<sequence length="440" mass="48026">MLAPTTPLVILGNTLEANGYLLYREPDLARREALIRGFRVANERSLLWLGDRKLVITEAPVAHVDYLRDRLGYSQLQHACPERSSDSICADILRESALLQRIVDFADDAGALQLIPYATTPAVHKLADLLRQTYGLTVYLPESPAPDRLWLREYVQTKLGFRMLVGQWMGNWLPEGYVARSVEEAGVIAHTFLRRGQGCIVKANTGFLGIGHTVFRPEAAPSLDEMQSTLRQNPYYANDLLIVEAQIPSAQALSPSAEVVVPANRAEPPYLAAICAQQVLPSGAYAGELVSPSWADASWYADLSAAALEVGKKLQAMGYIGHFDLDGIVDDAGTLYLLEVNARRTGGTHVYELARFLLGERRAQTATLLSRTSAPCPAVNCWADLERAIADLLFPQASGWGVVITNSAGLVRHQIGYAILAANQADALALQHALTTRLSL</sequence>
<dbReference type="GO" id="GO:0005524">
    <property type="term" value="F:ATP binding"/>
    <property type="evidence" value="ECO:0007669"/>
    <property type="project" value="UniProtKB-UniRule"/>
</dbReference>
<feature type="domain" description="ATP-grasp" evidence="2">
    <location>
        <begin position="163"/>
        <end position="367"/>
    </location>
</feature>
<reference evidence="3 4" key="1">
    <citation type="submission" date="2020-05" db="EMBL/GenBank/DDBJ databases">
        <title>Complete genome sequence of of a novel Thermoleptolyngbya strain isolated from hot springs of Ganzi, Sichuan China.</title>
        <authorList>
            <person name="Tang J."/>
            <person name="Daroch M."/>
            <person name="Li L."/>
            <person name="Waleron K."/>
            <person name="Waleron M."/>
            <person name="Waleron M."/>
        </authorList>
    </citation>
    <scope>NUCLEOTIDE SEQUENCE [LARGE SCALE GENOMIC DNA]</scope>
    <source>
        <strain evidence="3 4">PKUAC-SCTA183</strain>
    </source>
</reference>
<gene>
    <name evidence="3" type="ORF">HPC62_03935</name>
</gene>
<keyword evidence="4" id="KW-1185">Reference proteome</keyword>
<dbReference type="GO" id="GO:0046872">
    <property type="term" value="F:metal ion binding"/>
    <property type="evidence" value="ECO:0007669"/>
    <property type="project" value="InterPro"/>
</dbReference>
<keyword evidence="1" id="KW-0067">ATP-binding</keyword>
<dbReference type="EMBL" id="CP053661">
    <property type="protein sequence ID" value="QKD81441.1"/>
    <property type="molecule type" value="Genomic_DNA"/>
</dbReference>